<dbReference type="AlphaFoldDB" id="A0A511AXH5"/>
<dbReference type="GO" id="GO:0003723">
    <property type="term" value="F:RNA binding"/>
    <property type="evidence" value="ECO:0007669"/>
    <property type="project" value="InterPro"/>
</dbReference>
<dbReference type="InterPro" id="IPR001568">
    <property type="entry name" value="RNase_T2-like"/>
</dbReference>
<dbReference type="InterPro" id="IPR033130">
    <property type="entry name" value="RNase_T2_His_AS_2"/>
</dbReference>
<feature type="chain" id="PRO_5022003635" evidence="3">
    <location>
        <begin position="20"/>
        <end position="257"/>
    </location>
</feature>
<dbReference type="GO" id="GO:0033897">
    <property type="term" value="F:ribonuclease T2 activity"/>
    <property type="evidence" value="ECO:0007669"/>
    <property type="project" value="InterPro"/>
</dbReference>
<keyword evidence="5" id="KW-1185">Reference proteome</keyword>
<keyword evidence="3" id="KW-0732">Signal</keyword>
<proteinExistence type="inferred from homology"/>
<dbReference type="OrthoDB" id="4720638at2"/>
<protein>
    <submittedName>
        <fullName evidence="4">Ribonuclease</fullName>
    </submittedName>
</protein>
<dbReference type="PROSITE" id="PS00531">
    <property type="entry name" value="RNASE_T2_2"/>
    <property type="match status" value="1"/>
</dbReference>
<dbReference type="PANTHER" id="PTHR11240">
    <property type="entry name" value="RIBONUCLEASE T2"/>
    <property type="match status" value="1"/>
</dbReference>
<evidence type="ECO:0000313" key="4">
    <source>
        <dbReference type="EMBL" id="GEK92884.1"/>
    </source>
</evidence>
<accession>A0A511AXH5</accession>
<dbReference type="RefSeq" id="WP_146793961.1">
    <property type="nucleotide sequence ID" value="NZ_BARC01000004.1"/>
</dbReference>
<feature type="signal peptide" evidence="3">
    <location>
        <begin position="1"/>
        <end position="19"/>
    </location>
</feature>
<evidence type="ECO:0000256" key="2">
    <source>
        <dbReference type="RuleBase" id="RU004328"/>
    </source>
</evidence>
<dbReference type="Proteomes" id="UP000321230">
    <property type="component" value="Unassembled WGS sequence"/>
</dbReference>
<comment type="caution">
    <text evidence="4">The sequence shown here is derived from an EMBL/GenBank/DDBJ whole genome shotgun (WGS) entry which is preliminary data.</text>
</comment>
<evidence type="ECO:0000256" key="1">
    <source>
        <dbReference type="ARBA" id="ARBA00007469"/>
    </source>
</evidence>
<dbReference type="EMBL" id="BJUZ01000001">
    <property type="protein sequence ID" value="GEK92884.1"/>
    <property type="molecule type" value="Genomic_DNA"/>
</dbReference>
<sequence length="257" mass="28260">MKQYLIAAFLMIAGCATQAPTGPSITPLEHTDFTHDTLALTWQPGFCSSGGGCLADQPRHFSIGLHGLWASEPHTLEAQNVPVVQWWSKGCDLYELNDTPPVLRQATRDALAGVVPHLKKPLYVHEYTKHARCFGYDADSFFVTSMALRDRFASSGFGIWLTRQEGFQVRKDQFLSTFATMTGADAPRALQLRCETSANGQTVLSQLWFTLDPKKLSAFPAKESYLPSPHDQNGCPAVFLVPGWDQVSSGSAAVQRP</sequence>
<evidence type="ECO:0000256" key="3">
    <source>
        <dbReference type="SAM" id="SignalP"/>
    </source>
</evidence>
<dbReference type="Pfam" id="PF00445">
    <property type="entry name" value="Ribonuclease_T2"/>
    <property type="match status" value="1"/>
</dbReference>
<dbReference type="SUPFAM" id="SSF55895">
    <property type="entry name" value="Ribonuclease Rh-like"/>
    <property type="match status" value="1"/>
</dbReference>
<comment type="similarity">
    <text evidence="1 2">Belongs to the RNase T2 family.</text>
</comment>
<name>A0A511AXH5_9PROT</name>
<reference evidence="4 5" key="1">
    <citation type="submission" date="2019-07" db="EMBL/GenBank/DDBJ databases">
        <title>Whole genome shotgun sequence of Gluconobacter wancherniae NBRC 103581.</title>
        <authorList>
            <person name="Hosoyama A."/>
            <person name="Uohara A."/>
            <person name="Ohji S."/>
            <person name="Ichikawa N."/>
        </authorList>
    </citation>
    <scope>NUCLEOTIDE SEQUENCE [LARGE SCALE GENOMIC DNA]</scope>
    <source>
        <strain evidence="4 5">NBRC 103581</strain>
    </source>
</reference>
<dbReference type="PANTHER" id="PTHR11240:SF22">
    <property type="entry name" value="RIBONUCLEASE T2"/>
    <property type="match status" value="1"/>
</dbReference>
<gene>
    <name evidence="4" type="ORF">GWA01_06540</name>
</gene>
<dbReference type="PROSITE" id="PS51257">
    <property type="entry name" value="PROKAR_LIPOPROTEIN"/>
    <property type="match status" value="1"/>
</dbReference>
<evidence type="ECO:0000313" key="5">
    <source>
        <dbReference type="Proteomes" id="UP000321230"/>
    </source>
</evidence>
<dbReference type="Gene3D" id="3.90.730.10">
    <property type="entry name" value="Ribonuclease T2-like"/>
    <property type="match status" value="1"/>
</dbReference>
<organism evidence="4 5">
    <name type="scientific">Gluconobacter wancherniae NBRC 103581</name>
    <dbReference type="NCBI Taxonomy" id="656744"/>
    <lineage>
        <taxon>Bacteria</taxon>
        <taxon>Pseudomonadati</taxon>
        <taxon>Pseudomonadota</taxon>
        <taxon>Alphaproteobacteria</taxon>
        <taxon>Acetobacterales</taxon>
        <taxon>Acetobacteraceae</taxon>
        <taxon>Gluconobacter</taxon>
    </lineage>
</organism>
<dbReference type="InterPro" id="IPR036430">
    <property type="entry name" value="RNase_T2-like_sf"/>
</dbReference>